<dbReference type="InterPro" id="IPR017516">
    <property type="entry name" value="AbrB_dup"/>
</dbReference>
<dbReference type="PANTHER" id="PTHR38457">
    <property type="entry name" value="REGULATOR ABRB-RELATED"/>
    <property type="match status" value="1"/>
</dbReference>
<sequence>MNNTTTQVILTAVIAIFGVLLFQFIHAPVPYLLGPMTSVLIATKIFHLHLKWPKTFRNAGLLVIGYSLGSTFTTEILVEMARHIPVMFGITTVTFIISIIFAFIVAKVGHMDYPTALTSSVPGGLSQILIYAEEMDGIDMTTVTFFHTIRVIMVVFLVPIVLHLPWIQSESSNHFVTETVSDINYGTLSLFAILCFLGMKASKKLHVPAPYILGPIIVTLLCNVTFLQASPLPNGVLNTCQLLVGTHIGLLLKLENLHHKKQMFTLAFASSLLLIAVTFLLSVFVMVSLENTSIMTGFLSLAPGGMDQMGIIAHEVGADVSTITIYQVFRMLYIYILIPPFLTLVLKRYQNKNLHNQ</sequence>
<dbReference type="InterPro" id="IPR007820">
    <property type="entry name" value="AbrB_fam"/>
</dbReference>
<protein>
    <recommendedName>
        <fullName evidence="4">AbrB family transcriptional regulator</fullName>
    </recommendedName>
</protein>
<keyword evidence="3" id="KW-1185">Reference proteome</keyword>
<dbReference type="PATRIC" id="fig|263475.3.peg.598"/>
<dbReference type="GeneID" id="301134781"/>
<accession>A0A0M0LJW1</accession>
<dbReference type="AlphaFoldDB" id="A0A0M0LJW1"/>
<feature type="transmembrane region" description="Helical" evidence="1">
    <location>
        <begin position="84"/>
        <end position="106"/>
    </location>
</feature>
<dbReference type="Proteomes" id="UP000036867">
    <property type="component" value="Unassembled WGS sequence"/>
</dbReference>
<feature type="transmembrane region" description="Helical" evidence="1">
    <location>
        <begin position="59"/>
        <end position="78"/>
    </location>
</feature>
<name>A0A0M0LJW1_9BACL</name>
<feature type="transmembrane region" description="Helical" evidence="1">
    <location>
        <begin position="211"/>
        <end position="229"/>
    </location>
</feature>
<dbReference type="OrthoDB" id="5460360at2"/>
<dbReference type="NCBIfam" id="TIGR03082">
    <property type="entry name" value="Gneg_AbrB_dup"/>
    <property type="match status" value="2"/>
</dbReference>
<comment type="caution">
    <text evidence="2">The sequence shown here is derived from an EMBL/GenBank/DDBJ whole genome shotgun (WGS) entry which is preliminary data.</text>
</comment>
<evidence type="ECO:0000313" key="2">
    <source>
        <dbReference type="EMBL" id="KOO51197.1"/>
    </source>
</evidence>
<keyword evidence="1" id="KW-0812">Transmembrane</keyword>
<dbReference type="GO" id="GO:0016020">
    <property type="term" value="C:membrane"/>
    <property type="evidence" value="ECO:0007669"/>
    <property type="project" value="InterPro"/>
</dbReference>
<organism evidence="2 3">
    <name type="scientific">Viridibacillus arvi</name>
    <dbReference type="NCBI Taxonomy" id="263475"/>
    <lineage>
        <taxon>Bacteria</taxon>
        <taxon>Bacillati</taxon>
        <taxon>Bacillota</taxon>
        <taxon>Bacilli</taxon>
        <taxon>Bacillales</taxon>
        <taxon>Caryophanaceae</taxon>
        <taxon>Viridibacillus</taxon>
    </lineage>
</organism>
<evidence type="ECO:0000313" key="3">
    <source>
        <dbReference type="Proteomes" id="UP000036867"/>
    </source>
</evidence>
<dbReference type="EMBL" id="LILB01000001">
    <property type="protein sequence ID" value="KOO51197.1"/>
    <property type="molecule type" value="Genomic_DNA"/>
</dbReference>
<feature type="transmembrane region" description="Helical" evidence="1">
    <location>
        <begin position="264"/>
        <end position="289"/>
    </location>
</feature>
<evidence type="ECO:0008006" key="4">
    <source>
        <dbReference type="Google" id="ProtNLM"/>
    </source>
</evidence>
<proteinExistence type="predicted"/>
<dbReference type="PANTHER" id="PTHR38457:SF1">
    <property type="entry name" value="REGULATOR ABRB-RELATED"/>
    <property type="match status" value="1"/>
</dbReference>
<evidence type="ECO:0000256" key="1">
    <source>
        <dbReference type="SAM" id="Phobius"/>
    </source>
</evidence>
<dbReference type="GO" id="GO:0010468">
    <property type="term" value="P:regulation of gene expression"/>
    <property type="evidence" value="ECO:0007669"/>
    <property type="project" value="InterPro"/>
</dbReference>
<feature type="transmembrane region" description="Helical" evidence="1">
    <location>
        <begin position="235"/>
        <end position="252"/>
    </location>
</feature>
<dbReference type="Pfam" id="PF05145">
    <property type="entry name" value="AbrB"/>
    <property type="match status" value="1"/>
</dbReference>
<keyword evidence="1" id="KW-0472">Membrane</keyword>
<feature type="transmembrane region" description="Helical" evidence="1">
    <location>
        <begin position="7"/>
        <end position="25"/>
    </location>
</feature>
<feature type="transmembrane region" description="Helical" evidence="1">
    <location>
        <begin position="328"/>
        <end position="346"/>
    </location>
</feature>
<dbReference type="PIRSF" id="PIRSF038991">
    <property type="entry name" value="Protein_AbrB"/>
    <property type="match status" value="1"/>
</dbReference>
<keyword evidence="1" id="KW-1133">Transmembrane helix</keyword>
<reference evidence="3" key="1">
    <citation type="submission" date="2015-08" db="EMBL/GenBank/DDBJ databases">
        <title>Fjat-10028 dsm 16317.</title>
        <authorList>
            <person name="Liu B."/>
            <person name="Wang J."/>
            <person name="Zhu Y."/>
            <person name="Liu G."/>
            <person name="Chen Q."/>
            <person name="Chen Z."/>
            <person name="Lan J."/>
            <person name="Che J."/>
            <person name="Ge C."/>
            <person name="Shi H."/>
            <person name="Pan Z."/>
            <person name="Liu X."/>
        </authorList>
    </citation>
    <scope>NUCLEOTIDE SEQUENCE [LARGE SCALE GENOMIC DNA]</scope>
    <source>
        <strain evidence="3">DSM 16317</strain>
    </source>
</reference>
<feature type="transmembrane region" description="Helical" evidence="1">
    <location>
        <begin position="143"/>
        <end position="163"/>
    </location>
</feature>
<gene>
    <name evidence="2" type="ORF">AMD00_01420</name>
</gene>
<dbReference type="RefSeq" id="WP_053415322.1">
    <property type="nucleotide sequence ID" value="NZ_LILB01000001.1"/>
</dbReference>